<organism evidence="1 2">
    <name type="scientific">Kibdelosporangium aridum</name>
    <dbReference type="NCBI Taxonomy" id="2030"/>
    <lineage>
        <taxon>Bacteria</taxon>
        <taxon>Bacillati</taxon>
        <taxon>Actinomycetota</taxon>
        <taxon>Actinomycetes</taxon>
        <taxon>Pseudonocardiales</taxon>
        <taxon>Pseudonocardiaceae</taxon>
        <taxon>Kibdelosporangium</taxon>
    </lineage>
</organism>
<accession>A0A1Y5X8I2</accession>
<evidence type="ECO:0000313" key="2">
    <source>
        <dbReference type="Proteomes" id="UP000192674"/>
    </source>
</evidence>
<protein>
    <submittedName>
        <fullName evidence="1">Uncharacterized protein</fullName>
    </submittedName>
</protein>
<dbReference type="AlphaFoldDB" id="A0A1Y5X8I2"/>
<keyword evidence="2" id="KW-1185">Reference proteome</keyword>
<evidence type="ECO:0000313" key="1">
    <source>
        <dbReference type="EMBL" id="SMC71909.1"/>
    </source>
</evidence>
<sequence length="211" mass="23796">MPTTRLAHPDRGSNSGDSRIGVFVALDPVVRPARTRRHSLDNEQYFRCSQQPALSHRTLTVSALDDDQIGSTHSPGLIFRYESEIDVYTGHGDEIRWKLCSHLHKQLRNGHPVVVCEARRHDDLAFLKFAPVLGFTERRIVADCVQMLVQIRQQMFRRGHGSSLRCPSSVAWACELDREPTCHGPCQPPVRTEAKRFSTAISMCRQILAAA</sequence>
<dbReference type="Proteomes" id="UP000192674">
    <property type="component" value="Unassembled WGS sequence"/>
</dbReference>
<reference evidence="1 2" key="1">
    <citation type="submission" date="2017-04" db="EMBL/GenBank/DDBJ databases">
        <authorList>
            <person name="Afonso C.L."/>
            <person name="Miller P.J."/>
            <person name="Scott M.A."/>
            <person name="Spackman E."/>
            <person name="Goraichik I."/>
            <person name="Dimitrov K.M."/>
            <person name="Suarez D.L."/>
            <person name="Swayne D.E."/>
        </authorList>
    </citation>
    <scope>NUCLEOTIDE SEQUENCE [LARGE SCALE GENOMIC DNA]</scope>
    <source>
        <strain evidence="1 2">DSM 43828</strain>
    </source>
</reference>
<name>A0A1Y5X8I2_KIBAR</name>
<proteinExistence type="predicted"/>
<gene>
    <name evidence="1" type="ORF">SAMN05661093_01669</name>
</gene>
<dbReference type="EMBL" id="FWXV01000001">
    <property type="protein sequence ID" value="SMC71909.1"/>
    <property type="molecule type" value="Genomic_DNA"/>
</dbReference>